<feature type="transmembrane region" description="Helical" evidence="13">
    <location>
        <begin position="201"/>
        <end position="220"/>
    </location>
</feature>
<protein>
    <submittedName>
        <fullName evidence="16">Flagellar motor stator protein MotA</fullName>
    </submittedName>
</protein>
<comment type="caution">
    <text evidence="16">The sequence shown here is derived from an EMBL/GenBank/DDBJ whole genome shotgun (WGS) entry which is preliminary data.</text>
</comment>
<dbReference type="NCBIfam" id="TIGR03818">
    <property type="entry name" value="MotA1"/>
    <property type="match status" value="1"/>
</dbReference>
<name>A0A6M1RQ27_9BACT</name>
<evidence type="ECO:0000256" key="11">
    <source>
        <dbReference type="ARBA" id="ARBA00023065"/>
    </source>
</evidence>
<dbReference type="Pfam" id="PF01618">
    <property type="entry name" value="MotA_ExbB"/>
    <property type="match status" value="1"/>
</dbReference>
<organism evidence="16 17">
    <name type="scientific">Limisphaera ngatamarikiensis</name>
    <dbReference type="NCBI Taxonomy" id="1324935"/>
    <lineage>
        <taxon>Bacteria</taxon>
        <taxon>Pseudomonadati</taxon>
        <taxon>Verrucomicrobiota</taxon>
        <taxon>Verrucomicrobiia</taxon>
        <taxon>Limisphaerales</taxon>
        <taxon>Limisphaeraceae</taxon>
        <taxon>Limisphaera</taxon>
    </lineage>
</organism>
<evidence type="ECO:0000256" key="12">
    <source>
        <dbReference type="ARBA" id="ARBA00023136"/>
    </source>
</evidence>
<evidence type="ECO:0000256" key="9">
    <source>
        <dbReference type="ARBA" id="ARBA00022781"/>
    </source>
</evidence>
<keyword evidence="16" id="KW-0969">Cilium</keyword>
<dbReference type="GO" id="GO:1902600">
    <property type="term" value="P:proton transmembrane transport"/>
    <property type="evidence" value="ECO:0007669"/>
    <property type="project" value="UniProtKB-KW"/>
</dbReference>
<evidence type="ECO:0000256" key="4">
    <source>
        <dbReference type="ARBA" id="ARBA00022475"/>
    </source>
</evidence>
<evidence type="ECO:0000313" key="16">
    <source>
        <dbReference type="EMBL" id="NGO38775.1"/>
    </source>
</evidence>
<keyword evidence="9" id="KW-0375">Hydrogen ion transport</keyword>
<dbReference type="GO" id="GO:0071978">
    <property type="term" value="P:bacterial-type flagellum-dependent swarming motility"/>
    <property type="evidence" value="ECO:0007669"/>
    <property type="project" value="InterPro"/>
</dbReference>
<dbReference type="InterPro" id="IPR047055">
    <property type="entry name" value="MotA-like"/>
</dbReference>
<dbReference type="AlphaFoldDB" id="A0A6M1RQ27"/>
<keyword evidence="17" id="KW-1185">Reference proteome</keyword>
<keyword evidence="12 13" id="KW-0472">Membrane</keyword>
<dbReference type="InterPro" id="IPR046786">
    <property type="entry name" value="MotA_N"/>
</dbReference>
<evidence type="ECO:0000256" key="2">
    <source>
        <dbReference type="ARBA" id="ARBA00008038"/>
    </source>
</evidence>
<evidence type="ECO:0000259" key="15">
    <source>
        <dbReference type="Pfam" id="PF20560"/>
    </source>
</evidence>
<evidence type="ECO:0000259" key="14">
    <source>
        <dbReference type="Pfam" id="PF01618"/>
    </source>
</evidence>
<comment type="subcellular location">
    <subcellularLocation>
        <location evidence="1">Cell inner membrane</location>
        <topology evidence="1">Multi-pass membrane protein</topology>
    </subcellularLocation>
</comment>
<keyword evidence="4" id="KW-1003">Cell membrane</keyword>
<dbReference type="RefSeq" id="WP_165106422.1">
    <property type="nucleotide sequence ID" value="NZ_JAAKYA010000029.1"/>
</dbReference>
<dbReference type="GO" id="GO:0006935">
    <property type="term" value="P:chemotaxis"/>
    <property type="evidence" value="ECO:0007669"/>
    <property type="project" value="UniProtKB-KW"/>
</dbReference>
<comment type="similarity">
    <text evidence="2">Belongs to the MotA family.</text>
</comment>
<dbReference type="PROSITE" id="PS01307">
    <property type="entry name" value="MOTA"/>
    <property type="match status" value="1"/>
</dbReference>
<reference evidence="16 17" key="1">
    <citation type="submission" date="2020-02" db="EMBL/GenBank/DDBJ databases">
        <title>Draft genome sequence of Limisphaera ngatamarikiensis NGM72.4T, a thermophilic Verrucomicrobia grouped in subdivision 3.</title>
        <authorList>
            <person name="Carere C.R."/>
            <person name="Steen J."/>
            <person name="Hugenholtz P."/>
            <person name="Stott M.B."/>
        </authorList>
    </citation>
    <scope>NUCLEOTIDE SEQUENCE [LARGE SCALE GENOMIC DNA]</scope>
    <source>
        <strain evidence="16 17">NGM72.4</strain>
    </source>
</reference>
<keyword evidence="10 13" id="KW-1133">Transmembrane helix</keyword>
<accession>A0A6M1RQ27</accession>
<keyword evidence="11" id="KW-0406">Ion transport</keyword>
<proteinExistence type="inferred from homology"/>
<dbReference type="PANTHER" id="PTHR30433:SF4">
    <property type="entry name" value="MOTILITY PROTEIN A"/>
    <property type="match status" value="1"/>
</dbReference>
<feature type="transmembrane region" description="Helical" evidence="13">
    <location>
        <begin position="26"/>
        <end position="47"/>
    </location>
</feature>
<evidence type="ECO:0000313" key="17">
    <source>
        <dbReference type="Proteomes" id="UP000477311"/>
    </source>
</evidence>
<dbReference type="GO" id="GO:0005886">
    <property type="term" value="C:plasma membrane"/>
    <property type="evidence" value="ECO:0007669"/>
    <property type="project" value="UniProtKB-SubCell"/>
</dbReference>
<keyword evidence="5" id="KW-0145">Chemotaxis</keyword>
<keyword evidence="16" id="KW-0282">Flagellum</keyword>
<dbReference type="PANTHER" id="PTHR30433">
    <property type="entry name" value="CHEMOTAXIS PROTEIN MOTA"/>
    <property type="match status" value="1"/>
</dbReference>
<feature type="domain" description="MotA/TolQ/ExbB proton channel" evidence="14">
    <location>
        <begin position="124"/>
        <end position="216"/>
    </location>
</feature>
<sequence>MIILIGSIVVLVCVFGGFVIGGGHLGALWHINELIIIGGGALGGLIVMSPKKVLVDMVKGFLVCLKGRPYDRAAYEELLKVLYELFLLGRRNGMIALEEHVLEPQNSSILKKYPKFFANKHAVEFLCNSLRPIIDGKIKPDQLRLLLDAELSRLELEHHAPVTVLSKTGDALPGFGIVAAVLGIVITMASISGPIEKIGEHVAAALVGTFLGILMSYGFVNPLAMNMEFNGEAELDYLRCIAACVTGFASGMAPITAVELGRRGLSTDLRPSAEELEAMLKSIKVGGK</sequence>
<gene>
    <name evidence="16" type="primary">motA</name>
    <name evidence="16" type="ORF">G4L39_05115</name>
</gene>
<keyword evidence="16" id="KW-0966">Cell projection</keyword>
<dbReference type="InterPro" id="IPR000540">
    <property type="entry name" value="Flag_MotA_CS"/>
</dbReference>
<evidence type="ECO:0000256" key="10">
    <source>
        <dbReference type="ARBA" id="ARBA00022989"/>
    </source>
</evidence>
<keyword evidence="8" id="KW-0283">Flagellar rotation</keyword>
<evidence type="ECO:0000256" key="1">
    <source>
        <dbReference type="ARBA" id="ARBA00004429"/>
    </source>
</evidence>
<feature type="domain" description="Motility protein A N-terminal" evidence="15">
    <location>
        <begin position="4"/>
        <end position="93"/>
    </location>
</feature>
<evidence type="ECO:0000256" key="3">
    <source>
        <dbReference type="ARBA" id="ARBA00022448"/>
    </source>
</evidence>
<evidence type="ECO:0000256" key="6">
    <source>
        <dbReference type="ARBA" id="ARBA00022519"/>
    </source>
</evidence>
<keyword evidence="3" id="KW-0813">Transport</keyword>
<dbReference type="Pfam" id="PF20560">
    <property type="entry name" value="MotA_N"/>
    <property type="match status" value="1"/>
</dbReference>
<evidence type="ECO:0000256" key="8">
    <source>
        <dbReference type="ARBA" id="ARBA00022779"/>
    </source>
</evidence>
<keyword evidence="7 13" id="KW-0812">Transmembrane</keyword>
<evidence type="ECO:0000256" key="13">
    <source>
        <dbReference type="SAM" id="Phobius"/>
    </source>
</evidence>
<dbReference type="Proteomes" id="UP000477311">
    <property type="component" value="Unassembled WGS sequence"/>
</dbReference>
<feature type="transmembrane region" description="Helical" evidence="13">
    <location>
        <begin position="175"/>
        <end position="195"/>
    </location>
</feature>
<dbReference type="InterPro" id="IPR022522">
    <property type="entry name" value="Flagellar_motor_stator_MotA"/>
</dbReference>
<dbReference type="EMBL" id="JAAKYA010000029">
    <property type="protein sequence ID" value="NGO38775.1"/>
    <property type="molecule type" value="Genomic_DNA"/>
</dbReference>
<evidence type="ECO:0000256" key="7">
    <source>
        <dbReference type="ARBA" id="ARBA00022692"/>
    </source>
</evidence>
<keyword evidence="6" id="KW-0997">Cell inner membrane</keyword>
<dbReference type="InterPro" id="IPR002898">
    <property type="entry name" value="MotA_ExbB_proton_chnl"/>
</dbReference>
<evidence type="ECO:0000256" key="5">
    <source>
        <dbReference type="ARBA" id="ARBA00022500"/>
    </source>
</evidence>